<sequence length="824" mass="93812">MNLNKTYTSILQGLQQFEVTAAQELPTLTREQLKERTGWLRGLVLLDLAATQLPENKETVYDFYLKLITENLDFKASVYLDDEDYDFYFRTIMEVLHKLAPHFPEVYTQIAFQYREARRNYRDAEKTAEYLDKAIAHNIPMAIAVKGYFLYYGILLEEDQKTGLELLNSSDHFWNQLYRGYIALGDGERDSIPALIATLKSLADAQSYKSVLLFEAHYYDVTEDLAAATAAYKKITDEYETGYSLFRLGTIKFAESGDEASRAEAFSLWQQAFEMGTIDGAVHLGYHQLPESGEAKAFEPAIHWLQLAYLYNNAYAAHRLALIYLYAPEMIDIEKGMHYLDEAILNESADALLDKAEMLLEGALITQDEAQAFVLFQKAADKKIPYALNRMGYFYDSGIFTGEAPNPVKALALYEAAAEQNFPGGINNAGRIYRYGDPELQDMKKAQEFFERGVAANAPYSMIELAIMHEDDTLERDYQKAFDLYHQAATLDYPYAIQAVGNYLENGFHNQNPDLEAAFEWFKKGAELEDANCQYETGRCYRYGVGVAENPDEAIAYYTKSAEAGNPKAMVELGLCHEYEYGVAFDAHKAMEYMQQAADLGYYFGEYKLGYYYMHGLVEQDTQKGLEWLEKAATAGYPYAMLEIGDYYVYDYDGIDQSEKAFDYYQRAYELDVIHQGMGLCYEYGIGVEANMGEAFKYYQMAADRDYVIAMYHTGRCYLEGEGVKANDAEAFRWFYDAAQRNNLASQYYAGSLLLKGKGVAMNKEEGLDLLQKAAEEYAPAQFDLGNCYLMGDGVEEDEDTAMYWFEQAAENGHEKAMKLTGKK</sequence>
<evidence type="ECO:0008006" key="3">
    <source>
        <dbReference type="Google" id="ProtNLM"/>
    </source>
</evidence>
<evidence type="ECO:0000313" key="2">
    <source>
        <dbReference type="Proteomes" id="UP000244677"/>
    </source>
</evidence>
<name>A0A2S1LKW4_9FLAO</name>
<gene>
    <name evidence="1" type="ORF">FK004_03630</name>
</gene>
<proteinExistence type="predicted"/>
<protein>
    <recommendedName>
        <fullName evidence="3">Sel1 repeat family protein</fullName>
    </recommendedName>
</protein>
<dbReference type="AlphaFoldDB" id="A0A2S1LKW4"/>
<dbReference type="SMART" id="SM00671">
    <property type="entry name" value="SEL1"/>
    <property type="match status" value="16"/>
</dbReference>
<dbReference type="InterPro" id="IPR011990">
    <property type="entry name" value="TPR-like_helical_dom_sf"/>
</dbReference>
<dbReference type="InterPro" id="IPR050767">
    <property type="entry name" value="Sel1_AlgK"/>
</dbReference>
<dbReference type="RefSeq" id="WP_108736029.1">
    <property type="nucleotide sequence ID" value="NZ_CP020919.1"/>
</dbReference>
<dbReference type="InterPro" id="IPR006597">
    <property type="entry name" value="Sel1-like"/>
</dbReference>
<dbReference type="Pfam" id="PF08238">
    <property type="entry name" value="Sel1"/>
    <property type="match status" value="15"/>
</dbReference>
<dbReference type="Gene3D" id="1.25.40.10">
    <property type="entry name" value="Tetratricopeptide repeat domain"/>
    <property type="match status" value="5"/>
</dbReference>
<dbReference type="PANTHER" id="PTHR11102">
    <property type="entry name" value="SEL-1-LIKE PROTEIN"/>
    <property type="match status" value="1"/>
</dbReference>
<dbReference type="OrthoDB" id="1305816at2"/>
<accession>A0A2S1LKW4</accession>
<dbReference type="EMBL" id="CP020919">
    <property type="protein sequence ID" value="AWG24385.1"/>
    <property type="molecule type" value="Genomic_DNA"/>
</dbReference>
<dbReference type="KEGG" id="fki:FK004_03630"/>
<dbReference type="Proteomes" id="UP000244677">
    <property type="component" value="Chromosome"/>
</dbReference>
<keyword evidence="2" id="KW-1185">Reference proteome</keyword>
<organism evidence="1 2">
    <name type="scientific">Flavobacterium kingsejongi</name>
    <dbReference type="NCBI Taxonomy" id="1678728"/>
    <lineage>
        <taxon>Bacteria</taxon>
        <taxon>Pseudomonadati</taxon>
        <taxon>Bacteroidota</taxon>
        <taxon>Flavobacteriia</taxon>
        <taxon>Flavobacteriales</taxon>
        <taxon>Flavobacteriaceae</taxon>
        <taxon>Flavobacterium</taxon>
    </lineage>
</organism>
<reference evidence="1 2" key="1">
    <citation type="submission" date="2017-04" db="EMBL/GenBank/DDBJ databases">
        <title>Complete genome sequence of Flavobacterium kingsejong AJ004.</title>
        <authorList>
            <person name="Lee P.C."/>
        </authorList>
    </citation>
    <scope>NUCLEOTIDE SEQUENCE [LARGE SCALE GENOMIC DNA]</scope>
    <source>
        <strain evidence="1 2">AJ004</strain>
    </source>
</reference>
<evidence type="ECO:0000313" key="1">
    <source>
        <dbReference type="EMBL" id="AWG24385.1"/>
    </source>
</evidence>
<dbReference type="SUPFAM" id="SSF81901">
    <property type="entry name" value="HCP-like"/>
    <property type="match status" value="4"/>
</dbReference>
<dbReference type="PANTHER" id="PTHR11102:SF160">
    <property type="entry name" value="ERAD-ASSOCIATED E3 UBIQUITIN-PROTEIN LIGASE COMPONENT HRD3"/>
    <property type="match status" value="1"/>
</dbReference>